<dbReference type="VEuPathDB" id="TriTrypDB:TcYC6_0013250"/>
<dbReference type="VEuPathDB" id="TriTrypDB:TCSYLVIO_002553"/>
<dbReference type="Gene3D" id="3.30.460.50">
    <property type="match status" value="1"/>
</dbReference>
<dbReference type="PANTHER" id="PTHR12271">
    <property type="entry name" value="POLY A POLYMERASE CID PAP -RELATED"/>
    <property type="match status" value="1"/>
</dbReference>
<dbReference type="EC" id="2.7.7.52" evidence="3"/>
<dbReference type="VEuPathDB" id="TriTrypDB:C4B63_6g98"/>
<dbReference type="GO" id="GO:0050265">
    <property type="term" value="F:RNA uridylyltransferase activity"/>
    <property type="evidence" value="ECO:0007669"/>
    <property type="project" value="UniProtKB-EC"/>
</dbReference>
<dbReference type="VEuPathDB" id="TriTrypDB:TCDM_04562"/>
<dbReference type="VEuPathDB" id="TriTrypDB:C3747_10g430"/>
<dbReference type="Gene3D" id="1.10.1410.10">
    <property type="match status" value="1"/>
</dbReference>
<comment type="cofactor">
    <cofactor evidence="1">
        <name>Mn(2+)</name>
        <dbReference type="ChEBI" id="CHEBI:29035"/>
    </cofactor>
</comment>
<dbReference type="GO" id="GO:0005737">
    <property type="term" value="C:cytoplasm"/>
    <property type="evidence" value="ECO:0007669"/>
    <property type="project" value="UniProtKB-ARBA"/>
</dbReference>
<name>A0A2V2VW64_TRYCR</name>
<evidence type="ECO:0000313" key="9">
    <source>
        <dbReference type="EMBL" id="PWV00630.1"/>
    </source>
</evidence>
<dbReference type="VEuPathDB" id="TriTrypDB:TcCL_ESM12016"/>
<evidence type="ECO:0000256" key="7">
    <source>
        <dbReference type="ARBA" id="ARBA00049105"/>
    </source>
</evidence>
<dbReference type="EMBL" id="PRFA01000006">
    <property type="protein sequence ID" value="PWV00630.1"/>
    <property type="molecule type" value="Genomic_DNA"/>
</dbReference>
<dbReference type="OrthoDB" id="407432at2759"/>
<dbReference type="VEuPathDB" id="TriTrypDB:ECC02_004792"/>
<dbReference type="Pfam" id="PF03828">
    <property type="entry name" value="PAP_assoc"/>
    <property type="match status" value="1"/>
</dbReference>
<evidence type="ECO:0000256" key="5">
    <source>
        <dbReference type="ARBA" id="ARBA00022723"/>
    </source>
</evidence>
<dbReference type="SUPFAM" id="SSF81301">
    <property type="entry name" value="Nucleotidyltransferase"/>
    <property type="match status" value="1"/>
</dbReference>
<keyword evidence="4" id="KW-0808">Transferase</keyword>
<dbReference type="VEuPathDB" id="TriTrypDB:TcBrA4_0079160"/>
<dbReference type="PANTHER" id="PTHR12271:SF36">
    <property type="entry name" value="PAP-ASSOCIATED DOMAIN-CONTAINING PROTEIN"/>
    <property type="match status" value="1"/>
</dbReference>
<accession>A0A2V2VW64</accession>
<dbReference type="AlphaFoldDB" id="A0A2V2VW64"/>
<organism evidence="9 10">
    <name type="scientific">Trypanosoma cruzi</name>
    <dbReference type="NCBI Taxonomy" id="5693"/>
    <lineage>
        <taxon>Eukaryota</taxon>
        <taxon>Discoba</taxon>
        <taxon>Euglenozoa</taxon>
        <taxon>Kinetoplastea</taxon>
        <taxon>Metakinetoplastina</taxon>
        <taxon>Trypanosomatida</taxon>
        <taxon>Trypanosomatidae</taxon>
        <taxon>Trypanosoma</taxon>
        <taxon>Schizotrypanum</taxon>
    </lineage>
</organism>
<dbReference type="VEuPathDB" id="TriTrypDB:TcG_09922"/>
<keyword evidence="5" id="KW-0479">Metal-binding</keyword>
<dbReference type="VEuPathDB" id="TriTrypDB:TcCLB.508815.4"/>
<comment type="caution">
    <text evidence="9">The sequence shown here is derived from an EMBL/GenBank/DDBJ whole genome shotgun (WGS) entry which is preliminary data.</text>
</comment>
<reference evidence="9 10" key="1">
    <citation type="journal article" date="2018" name="Microb. Genom.">
        <title>Expanding an expanded genome: long-read sequencing of Trypanosoma cruzi.</title>
        <authorList>
            <person name="Berna L."/>
            <person name="Rodriguez M."/>
            <person name="Chiribao M.L."/>
            <person name="Parodi-Talice A."/>
            <person name="Pita S."/>
            <person name="Rijo G."/>
            <person name="Alvarez-Valin F."/>
            <person name="Robello C."/>
        </authorList>
    </citation>
    <scope>NUCLEOTIDE SEQUENCE [LARGE SCALE GENOMIC DNA]</scope>
    <source>
        <strain evidence="9 10">Dm28c</strain>
    </source>
</reference>
<evidence type="ECO:0000256" key="6">
    <source>
        <dbReference type="ARBA" id="ARBA00022842"/>
    </source>
</evidence>
<dbReference type="VEuPathDB" id="TriTrypDB:BCY84_15748"/>
<sequence>MRRFLKIYSAREGARRWIALPWKSSIPPINDHCWKGIGSSVVQQALTSDTGRLAFEECSVARQQLENIVQAAGYDANVFVFGGLVVLGLLEVGGDVDFVGVMDVEPGVGEAGEIVSRLSREMRRLGMKSSALSKARVPVIKVDRVSKLLPGTPLHHLSACGLFQFTRQLNDNETKSFKKRMQENYAATRVDWNNNQQFATIEFNSTTALVSALTQVRRHEGIDIPFRLPVDPRNGPELYRLPFDFCFSSIGLRNSYLLSNTLSHYEFSRHLLLLIKKWGRRSGVINSMDGLLASYALTVMCAHFLIKVGKLPKVSTLRSTDEPQLLPFFPEYRPLNDGKGLDLAELGFLTAAFFEYYGHIFDYEKNVVCTTNMNLLKKTMRWEKSPGLETGRPPFFEFAIKDPYGLDNIGRNLDREATEYVKDAHIAALKYILDERNDPEFTINNITQSPPRPQWKDRTLASRGIASSNCSPDQLEAHHMLKRMEFHERRKAMERFGQRTVRSTEQQRVVSSVANDVLGWIRSDDSQQ</sequence>
<evidence type="ECO:0000259" key="8">
    <source>
        <dbReference type="Pfam" id="PF03828"/>
    </source>
</evidence>
<dbReference type="SUPFAM" id="SSF81631">
    <property type="entry name" value="PAP/OAS1 substrate-binding domain"/>
    <property type="match status" value="1"/>
</dbReference>
<comment type="cofactor">
    <cofactor evidence="2">
        <name>Mg(2+)</name>
        <dbReference type="ChEBI" id="CHEBI:18420"/>
    </cofactor>
</comment>
<dbReference type="InterPro" id="IPR002058">
    <property type="entry name" value="PAP_assoc"/>
</dbReference>
<dbReference type="VEuPathDB" id="TriTrypDB:TcCLB.504075.10"/>
<evidence type="ECO:0000256" key="2">
    <source>
        <dbReference type="ARBA" id="ARBA00001946"/>
    </source>
</evidence>
<dbReference type="InterPro" id="IPR043519">
    <property type="entry name" value="NT_sf"/>
</dbReference>
<proteinExistence type="predicted"/>
<evidence type="ECO:0000256" key="1">
    <source>
        <dbReference type="ARBA" id="ARBA00001936"/>
    </source>
</evidence>
<dbReference type="GO" id="GO:0046872">
    <property type="term" value="F:metal ion binding"/>
    <property type="evidence" value="ECO:0007669"/>
    <property type="project" value="UniProtKB-KW"/>
</dbReference>
<comment type="catalytic activity">
    <reaction evidence="7">
        <text>RNA(n) + UTP = RNA(n)-3'-uridine ribonucleotide + diphosphate</text>
        <dbReference type="Rhea" id="RHEA:14785"/>
        <dbReference type="Rhea" id="RHEA-COMP:14527"/>
        <dbReference type="Rhea" id="RHEA-COMP:17348"/>
        <dbReference type="ChEBI" id="CHEBI:33019"/>
        <dbReference type="ChEBI" id="CHEBI:46398"/>
        <dbReference type="ChEBI" id="CHEBI:140395"/>
        <dbReference type="ChEBI" id="CHEBI:173116"/>
        <dbReference type="EC" id="2.7.7.52"/>
    </reaction>
</comment>
<dbReference type="Gene3D" id="3.30.70.1970">
    <property type="match status" value="1"/>
</dbReference>
<keyword evidence="6" id="KW-0460">Magnesium</keyword>
<protein>
    <recommendedName>
        <fullName evidence="3">RNA uridylyltransferase</fullName>
        <ecNumber evidence="3">2.7.7.52</ecNumber>
    </recommendedName>
</protein>
<gene>
    <name evidence="9" type="ORF">C4B63_6g98</name>
</gene>
<dbReference type="FunFam" id="3.30.460.50:FF:000003">
    <property type="entry name" value="RNA polymerase I"/>
    <property type="match status" value="1"/>
</dbReference>
<dbReference type="VEuPathDB" id="TriTrypDB:Tc_MARK_1289"/>
<feature type="domain" description="PAP-associated" evidence="8">
    <location>
        <begin position="345"/>
        <end position="408"/>
    </location>
</feature>
<evidence type="ECO:0000256" key="3">
    <source>
        <dbReference type="ARBA" id="ARBA00012472"/>
    </source>
</evidence>
<dbReference type="GO" id="GO:0031123">
    <property type="term" value="P:RNA 3'-end processing"/>
    <property type="evidence" value="ECO:0007669"/>
    <property type="project" value="TreeGrafter"/>
</dbReference>
<evidence type="ECO:0000256" key="4">
    <source>
        <dbReference type="ARBA" id="ARBA00022679"/>
    </source>
</evidence>
<dbReference type="Proteomes" id="UP000246121">
    <property type="component" value="Unassembled WGS sequence"/>
</dbReference>
<evidence type="ECO:0000313" key="10">
    <source>
        <dbReference type="Proteomes" id="UP000246121"/>
    </source>
</evidence>